<proteinExistence type="predicted"/>
<reference evidence="1 2" key="1">
    <citation type="journal article" date="2018" name="Nat. Ecol. Evol.">
        <title>Pezizomycetes genomes reveal the molecular basis of ectomycorrhizal truffle lifestyle.</title>
        <authorList>
            <person name="Murat C."/>
            <person name="Payen T."/>
            <person name="Noel B."/>
            <person name="Kuo A."/>
            <person name="Morin E."/>
            <person name="Chen J."/>
            <person name="Kohler A."/>
            <person name="Krizsan K."/>
            <person name="Balestrini R."/>
            <person name="Da Silva C."/>
            <person name="Montanini B."/>
            <person name="Hainaut M."/>
            <person name="Levati E."/>
            <person name="Barry K.W."/>
            <person name="Belfiori B."/>
            <person name="Cichocki N."/>
            <person name="Clum A."/>
            <person name="Dockter R.B."/>
            <person name="Fauchery L."/>
            <person name="Guy J."/>
            <person name="Iotti M."/>
            <person name="Le Tacon F."/>
            <person name="Lindquist E.A."/>
            <person name="Lipzen A."/>
            <person name="Malagnac F."/>
            <person name="Mello A."/>
            <person name="Molinier V."/>
            <person name="Miyauchi S."/>
            <person name="Poulain J."/>
            <person name="Riccioni C."/>
            <person name="Rubini A."/>
            <person name="Sitrit Y."/>
            <person name="Splivallo R."/>
            <person name="Traeger S."/>
            <person name="Wang M."/>
            <person name="Zifcakova L."/>
            <person name="Wipf D."/>
            <person name="Zambonelli A."/>
            <person name="Paolocci F."/>
            <person name="Nowrousian M."/>
            <person name="Ottonello S."/>
            <person name="Baldrian P."/>
            <person name="Spatafora J.W."/>
            <person name="Henrissat B."/>
            <person name="Nagy L.G."/>
            <person name="Aury J.M."/>
            <person name="Wincker P."/>
            <person name="Grigoriev I.V."/>
            <person name="Bonfante P."/>
            <person name="Martin F.M."/>
        </authorList>
    </citation>
    <scope>NUCLEOTIDE SEQUENCE [LARGE SCALE GENOMIC DNA]</scope>
    <source>
        <strain evidence="1 2">ATCC MYA-4762</strain>
    </source>
</reference>
<evidence type="ECO:0000313" key="1">
    <source>
        <dbReference type="EMBL" id="RPB27388.1"/>
    </source>
</evidence>
<organism evidence="1 2">
    <name type="scientific">Terfezia boudieri ATCC MYA-4762</name>
    <dbReference type="NCBI Taxonomy" id="1051890"/>
    <lineage>
        <taxon>Eukaryota</taxon>
        <taxon>Fungi</taxon>
        <taxon>Dikarya</taxon>
        <taxon>Ascomycota</taxon>
        <taxon>Pezizomycotina</taxon>
        <taxon>Pezizomycetes</taxon>
        <taxon>Pezizales</taxon>
        <taxon>Pezizaceae</taxon>
        <taxon>Terfezia</taxon>
    </lineage>
</organism>
<name>A0A3N4M0B9_9PEZI</name>
<keyword evidence="2" id="KW-1185">Reference proteome</keyword>
<protein>
    <submittedName>
        <fullName evidence="1">Uncharacterized protein</fullName>
    </submittedName>
</protein>
<sequence>MGLTFAVVGWGGWVEAMQLFAGGGRAKARGGTTRQAFWASGAAATATGAGEVETEQGRGRCEGREWRWMRTADGGRWTLEAGPGRWTWTLDNEAYYSTYGRSGSTKKEIL</sequence>
<dbReference type="EMBL" id="ML121531">
    <property type="protein sequence ID" value="RPB27388.1"/>
    <property type="molecule type" value="Genomic_DNA"/>
</dbReference>
<gene>
    <name evidence="1" type="ORF">L211DRAFT_846203</name>
</gene>
<dbReference type="AlphaFoldDB" id="A0A3N4M0B9"/>
<dbReference type="InParanoid" id="A0A3N4M0B9"/>
<accession>A0A3N4M0B9</accession>
<dbReference type="Proteomes" id="UP000267821">
    <property type="component" value="Unassembled WGS sequence"/>
</dbReference>
<evidence type="ECO:0000313" key="2">
    <source>
        <dbReference type="Proteomes" id="UP000267821"/>
    </source>
</evidence>